<keyword evidence="3" id="KW-1185">Reference proteome</keyword>
<keyword evidence="1" id="KW-1133">Transmembrane helix</keyword>
<evidence type="ECO:0000313" key="2">
    <source>
        <dbReference type="EMBL" id="EDR08088.1"/>
    </source>
</evidence>
<dbReference type="InParanoid" id="B0DAU1"/>
<organism evidence="3">
    <name type="scientific">Laccaria bicolor (strain S238N-H82 / ATCC MYA-4686)</name>
    <name type="common">Bicoloured deceiver</name>
    <name type="synonym">Laccaria laccata var. bicolor</name>
    <dbReference type="NCBI Taxonomy" id="486041"/>
    <lineage>
        <taxon>Eukaryota</taxon>
        <taxon>Fungi</taxon>
        <taxon>Dikarya</taxon>
        <taxon>Basidiomycota</taxon>
        <taxon>Agaricomycotina</taxon>
        <taxon>Agaricomycetes</taxon>
        <taxon>Agaricomycetidae</taxon>
        <taxon>Agaricales</taxon>
        <taxon>Agaricineae</taxon>
        <taxon>Hydnangiaceae</taxon>
        <taxon>Laccaria</taxon>
    </lineage>
</organism>
<dbReference type="AlphaFoldDB" id="B0DAU1"/>
<name>B0DAU1_LACBS</name>
<keyword evidence="1" id="KW-0472">Membrane</keyword>
<evidence type="ECO:0000313" key="3">
    <source>
        <dbReference type="Proteomes" id="UP000001194"/>
    </source>
</evidence>
<dbReference type="HOGENOM" id="CLU_2886198_0_0_1"/>
<reference evidence="2 3" key="1">
    <citation type="journal article" date="2008" name="Nature">
        <title>The genome of Laccaria bicolor provides insights into mycorrhizal symbiosis.</title>
        <authorList>
            <person name="Martin F."/>
            <person name="Aerts A."/>
            <person name="Ahren D."/>
            <person name="Brun A."/>
            <person name="Danchin E.G.J."/>
            <person name="Duchaussoy F."/>
            <person name="Gibon J."/>
            <person name="Kohler A."/>
            <person name="Lindquist E."/>
            <person name="Pereda V."/>
            <person name="Salamov A."/>
            <person name="Shapiro H.J."/>
            <person name="Wuyts J."/>
            <person name="Blaudez D."/>
            <person name="Buee M."/>
            <person name="Brokstein P."/>
            <person name="Canbaeck B."/>
            <person name="Cohen D."/>
            <person name="Courty P.E."/>
            <person name="Coutinho P.M."/>
            <person name="Delaruelle C."/>
            <person name="Detter J.C."/>
            <person name="Deveau A."/>
            <person name="DiFazio S."/>
            <person name="Duplessis S."/>
            <person name="Fraissinet-Tachet L."/>
            <person name="Lucic E."/>
            <person name="Frey-Klett P."/>
            <person name="Fourrey C."/>
            <person name="Feussner I."/>
            <person name="Gay G."/>
            <person name="Grimwood J."/>
            <person name="Hoegger P.J."/>
            <person name="Jain P."/>
            <person name="Kilaru S."/>
            <person name="Labbe J."/>
            <person name="Lin Y.C."/>
            <person name="Legue V."/>
            <person name="Le Tacon F."/>
            <person name="Marmeisse R."/>
            <person name="Melayah D."/>
            <person name="Montanini B."/>
            <person name="Muratet M."/>
            <person name="Nehls U."/>
            <person name="Niculita-Hirzel H."/>
            <person name="Oudot-Le Secq M.P."/>
            <person name="Peter M."/>
            <person name="Quesneville H."/>
            <person name="Rajashekar B."/>
            <person name="Reich M."/>
            <person name="Rouhier N."/>
            <person name="Schmutz J."/>
            <person name="Yin T."/>
            <person name="Chalot M."/>
            <person name="Henrissat B."/>
            <person name="Kuees U."/>
            <person name="Lucas S."/>
            <person name="Van de Peer Y."/>
            <person name="Podila G.K."/>
            <person name="Polle A."/>
            <person name="Pukkila P.J."/>
            <person name="Richardson P.M."/>
            <person name="Rouze P."/>
            <person name="Sanders I.R."/>
            <person name="Stajich J.E."/>
            <person name="Tunlid A."/>
            <person name="Tuskan G."/>
            <person name="Grigoriev I.V."/>
        </authorList>
    </citation>
    <scope>NUCLEOTIDE SEQUENCE [LARGE SCALE GENOMIC DNA]</scope>
    <source>
        <strain evidence="3">S238N-H82 / ATCC MYA-4686</strain>
    </source>
</reference>
<dbReference type="GeneID" id="6076842"/>
<feature type="transmembrane region" description="Helical" evidence="1">
    <location>
        <begin position="12"/>
        <end position="34"/>
    </location>
</feature>
<keyword evidence="1" id="KW-0812">Transmembrane</keyword>
<dbReference type="Proteomes" id="UP000001194">
    <property type="component" value="Unassembled WGS sequence"/>
</dbReference>
<dbReference type="KEGG" id="lbc:LACBIDRAFT_297766"/>
<sequence>MDFLVVRKSLESVVPSLISIFIIGLLLGPMYPIAMNHTSRVLPRWILTGSTGWIAEFVRYFHS</sequence>
<dbReference type="RefSeq" id="XP_001881158.1">
    <property type="nucleotide sequence ID" value="XM_001881123.1"/>
</dbReference>
<dbReference type="OrthoDB" id="413079at2759"/>
<protein>
    <submittedName>
        <fullName evidence="2">Predicted protein</fullName>
    </submittedName>
</protein>
<proteinExistence type="predicted"/>
<accession>B0DAU1</accession>
<dbReference type="EMBL" id="DS547102">
    <property type="protein sequence ID" value="EDR08088.1"/>
    <property type="molecule type" value="Genomic_DNA"/>
</dbReference>
<gene>
    <name evidence="2" type="ORF">LACBIDRAFT_297766</name>
</gene>
<evidence type="ECO:0000256" key="1">
    <source>
        <dbReference type="SAM" id="Phobius"/>
    </source>
</evidence>